<evidence type="ECO:0000313" key="1">
    <source>
        <dbReference type="EMBL" id="JAH69950.1"/>
    </source>
</evidence>
<reference evidence="1" key="2">
    <citation type="journal article" date="2015" name="Fish Shellfish Immunol.">
        <title>Early steps in the European eel (Anguilla anguilla)-Vibrio vulnificus interaction in the gills: Role of the RtxA13 toxin.</title>
        <authorList>
            <person name="Callol A."/>
            <person name="Pajuelo D."/>
            <person name="Ebbesson L."/>
            <person name="Teles M."/>
            <person name="MacKenzie S."/>
            <person name="Amaro C."/>
        </authorList>
    </citation>
    <scope>NUCLEOTIDE SEQUENCE</scope>
</reference>
<dbReference type="AlphaFoldDB" id="A0A0E9UXN8"/>
<protein>
    <submittedName>
        <fullName evidence="1">Uncharacterized protein</fullName>
    </submittedName>
</protein>
<dbReference type="EMBL" id="GBXM01089573">
    <property type="protein sequence ID" value="JAH19004.1"/>
    <property type="molecule type" value="Transcribed_RNA"/>
</dbReference>
<reference evidence="1" key="1">
    <citation type="submission" date="2014-11" db="EMBL/GenBank/DDBJ databases">
        <authorList>
            <person name="Amaro Gonzalez C."/>
        </authorList>
    </citation>
    <scope>NUCLEOTIDE SEQUENCE</scope>
</reference>
<sequence length="24" mass="2854">MMKSFVRYLFKQSALKRSLFGVCI</sequence>
<proteinExistence type="predicted"/>
<name>A0A0E9UXN8_ANGAN</name>
<accession>A0A0E9UXN8</accession>
<organism evidence="1">
    <name type="scientific">Anguilla anguilla</name>
    <name type="common">European freshwater eel</name>
    <name type="synonym">Muraena anguilla</name>
    <dbReference type="NCBI Taxonomy" id="7936"/>
    <lineage>
        <taxon>Eukaryota</taxon>
        <taxon>Metazoa</taxon>
        <taxon>Chordata</taxon>
        <taxon>Craniata</taxon>
        <taxon>Vertebrata</taxon>
        <taxon>Euteleostomi</taxon>
        <taxon>Actinopterygii</taxon>
        <taxon>Neopterygii</taxon>
        <taxon>Teleostei</taxon>
        <taxon>Anguilliformes</taxon>
        <taxon>Anguillidae</taxon>
        <taxon>Anguilla</taxon>
    </lineage>
</organism>
<dbReference type="EMBL" id="GBXM01038627">
    <property type="protein sequence ID" value="JAH69950.1"/>
    <property type="molecule type" value="Transcribed_RNA"/>
</dbReference>